<dbReference type="InterPro" id="IPR036226">
    <property type="entry name" value="LipOase_C_sf"/>
</dbReference>
<keyword evidence="6" id="KW-1185">Reference proteome</keyword>
<dbReference type="AlphaFoldDB" id="A0A836CMV5"/>
<sequence length="839" mass="91651">MQDEALVVAGKAPNDAAVFFPKAPARRLRHAFTPPLRTSALSHAAGAEAARTGVVCRQSPDLKDAPARATSAVEQTMPAGSVTLPQYDSDPEGRQRELAAKREEYVFSRETLPQGTPMLDKVPPADLPWALFGAPPEQFVYKAGWLWKARGSLCSVSMSSDSFPSSSSTSPIEQAVVTTALRTALDMIPAPFRGTTRDGLRGLAKIGSSDDLNVGSSVVGSVVDIVRAPLADLGREAKGEAAPADAKGATRAKSLRDYADIFGPMFKTPISAAPHGISDNAFTWYRIAGPNPNAIHKCKKSDRPGVLEQLKEALATPQHSKLRGELSELLDAGELYKVDYTMYEGTSTGENEGPVQYMPSPLALFRLNRDPEARKRMPLEPVLIQVEAHSKDVFQPPADQTKDSPELYRWLMAKACVQVADGCHHEVLAHLGRTHLVMESFAGGLHRQLSERHPLYRLLSSHFQGTLNINNLSRFTLINKSGIVDVMMAPCLEEVLPSITNEVKAEVLPSITSAVKAEVLPSITSEVKAGALPSITSEVRAWKARDFSFDAVLESQGMRNQANEFPHLYPYRDDAAMIWAAIKKWVSLYIDVYYKDAQAVERDTELNAFIAELGAHDVKWLEKEWGARGTDNELVPDRQTNASNTDGYAAGVGEDAKVKHHTGTLTSSWAFVPFVQESLQLLKKLVSTIIFTTSAQHAAVNFPQSNLMSYVPGFPLSMYMAPPTSEMNPNLADYVSLFAPMEVAKTQKNVGVLLGNVRHTRLGHYDLAPFLSHFGGQDAHVQSALSRFRQDLDGIKQAIDARNQELVGSWVAAGTAPSVAECYAYDMLRPDRVPQSINI</sequence>
<dbReference type="Pfam" id="PF00305">
    <property type="entry name" value="Lipoxygenase"/>
    <property type="match status" value="3"/>
</dbReference>
<dbReference type="PRINTS" id="PR00087">
    <property type="entry name" value="LIPOXYGENASE"/>
</dbReference>
<dbReference type="GO" id="GO:0016702">
    <property type="term" value="F:oxidoreductase activity, acting on single donors with incorporation of molecular oxygen, incorporation of two atoms of oxygen"/>
    <property type="evidence" value="ECO:0007669"/>
    <property type="project" value="InterPro"/>
</dbReference>
<dbReference type="InterPro" id="IPR000907">
    <property type="entry name" value="LipOase"/>
</dbReference>
<feature type="domain" description="Lipoxygenase" evidence="4">
    <location>
        <begin position="253"/>
        <end position="839"/>
    </location>
</feature>
<evidence type="ECO:0000256" key="1">
    <source>
        <dbReference type="ARBA" id="ARBA00022723"/>
    </source>
</evidence>
<dbReference type="PROSITE" id="PS51393">
    <property type="entry name" value="LIPOXYGENASE_3"/>
    <property type="match status" value="1"/>
</dbReference>
<dbReference type="GO" id="GO:0046872">
    <property type="term" value="F:metal ion binding"/>
    <property type="evidence" value="ECO:0007669"/>
    <property type="project" value="UniProtKB-KW"/>
</dbReference>
<protein>
    <submittedName>
        <fullName evidence="5">Lipoxygenase</fullName>
    </submittedName>
</protein>
<evidence type="ECO:0000256" key="2">
    <source>
        <dbReference type="ARBA" id="ARBA00022964"/>
    </source>
</evidence>
<dbReference type="Gene3D" id="1.20.245.10">
    <property type="entry name" value="Lipoxygenase-1, Domain 5"/>
    <property type="match status" value="2"/>
</dbReference>
<dbReference type="SUPFAM" id="SSF48484">
    <property type="entry name" value="Lipoxigenase"/>
    <property type="match status" value="3"/>
</dbReference>
<keyword evidence="3" id="KW-0560">Oxidoreductase</keyword>
<evidence type="ECO:0000313" key="6">
    <source>
        <dbReference type="Proteomes" id="UP000664859"/>
    </source>
</evidence>
<proteinExistence type="predicted"/>
<name>A0A836CMV5_9STRA</name>
<gene>
    <name evidence="5" type="ORF">JKP88DRAFT_275145</name>
</gene>
<dbReference type="EMBL" id="JAFCMP010000024">
    <property type="protein sequence ID" value="KAG5191093.1"/>
    <property type="molecule type" value="Genomic_DNA"/>
</dbReference>
<dbReference type="InterPro" id="IPR013819">
    <property type="entry name" value="LipOase_C"/>
</dbReference>
<comment type="caution">
    <text evidence="5">The sequence shown here is derived from an EMBL/GenBank/DDBJ whole genome shotgun (WGS) entry which is preliminary data.</text>
</comment>
<organism evidence="5 6">
    <name type="scientific">Tribonema minus</name>
    <dbReference type="NCBI Taxonomy" id="303371"/>
    <lineage>
        <taxon>Eukaryota</taxon>
        <taxon>Sar</taxon>
        <taxon>Stramenopiles</taxon>
        <taxon>Ochrophyta</taxon>
        <taxon>PX clade</taxon>
        <taxon>Xanthophyceae</taxon>
        <taxon>Tribonematales</taxon>
        <taxon>Tribonemataceae</taxon>
        <taxon>Tribonema</taxon>
    </lineage>
</organism>
<dbReference type="Gene3D" id="3.10.450.60">
    <property type="match status" value="1"/>
</dbReference>
<reference evidence="5" key="1">
    <citation type="submission" date="2021-02" db="EMBL/GenBank/DDBJ databases">
        <title>First Annotated Genome of the Yellow-green Alga Tribonema minus.</title>
        <authorList>
            <person name="Mahan K.M."/>
        </authorList>
    </citation>
    <scope>NUCLEOTIDE SEQUENCE</scope>
    <source>
        <strain evidence="5">UTEX B ZZ1240</strain>
    </source>
</reference>
<dbReference type="GO" id="GO:0034440">
    <property type="term" value="P:lipid oxidation"/>
    <property type="evidence" value="ECO:0007669"/>
    <property type="project" value="InterPro"/>
</dbReference>
<accession>A0A836CMV5</accession>
<evidence type="ECO:0000259" key="4">
    <source>
        <dbReference type="PROSITE" id="PS51393"/>
    </source>
</evidence>
<dbReference type="OrthoDB" id="186653at2759"/>
<evidence type="ECO:0000313" key="5">
    <source>
        <dbReference type="EMBL" id="KAG5191093.1"/>
    </source>
</evidence>
<keyword evidence="1" id="KW-0479">Metal-binding</keyword>
<keyword evidence="2" id="KW-0223">Dioxygenase</keyword>
<dbReference type="PANTHER" id="PTHR11771">
    <property type="entry name" value="LIPOXYGENASE"/>
    <property type="match status" value="1"/>
</dbReference>
<dbReference type="Proteomes" id="UP000664859">
    <property type="component" value="Unassembled WGS sequence"/>
</dbReference>
<evidence type="ECO:0000256" key="3">
    <source>
        <dbReference type="ARBA" id="ARBA00023002"/>
    </source>
</evidence>